<dbReference type="CDD" id="cd08505">
    <property type="entry name" value="PBP2_NikA_DppA_OppA_like_18"/>
    <property type="match status" value="1"/>
</dbReference>
<feature type="transmembrane region" description="Helical" evidence="4">
    <location>
        <begin position="801"/>
        <end position="821"/>
    </location>
</feature>
<evidence type="ECO:0000256" key="4">
    <source>
        <dbReference type="SAM" id="Phobius"/>
    </source>
</evidence>
<dbReference type="PANTHER" id="PTHR30290:SF9">
    <property type="entry name" value="OLIGOPEPTIDE-BINDING PROTEIN APPA"/>
    <property type="match status" value="1"/>
</dbReference>
<reference evidence="6" key="1">
    <citation type="submission" date="2018-06" db="EMBL/GenBank/DDBJ databases">
        <authorList>
            <person name="Zhirakovskaya E."/>
        </authorList>
    </citation>
    <scope>NUCLEOTIDE SEQUENCE</scope>
</reference>
<evidence type="ECO:0000313" key="6">
    <source>
        <dbReference type="EMBL" id="VAW74329.1"/>
    </source>
</evidence>
<keyword evidence="3" id="KW-0732">Signal</keyword>
<dbReference type="Gene3D" id="3.40.190.10">
    <property type="entry name" value="Periplasmic binding protein-like II"/>
    <property type="match status" value="1"/>
</dbReference>
<name>A0A3B0YJD4_9ZZZZ</name>
<sequence length="850" mass="97245">MINRILIINKKISSSILPGFKFGLISALLTVLMLSACGGTLNNPYPKQQANKSIVYTRFISQPKNLDPAKSYSSNEYAYIGNIYEPPLQYHYLKRPYVLTPLTATKLPVAKYLDKNNRPLAKGANPSQIAFTVYKVTIKKGIRYQPHPAFAKDQHGNFIYHRLSLKTVLSKFSLSDFKKTGSRELVAADYIYQMKRLAHPKLHSPILSTMSKYIVGLGPLAKRLELYYDKLGQRLKILVQLKERLEATGHSPREHQSLVTRMLLSRQHELQVLSSKLAQFIAQQNSKKQKLIEKKIAVVQLEAVLIAKLLSASSSNKDLPKIVKGFLLATKASIQFVDLSKFELSGVTLIDRYSYEIKIKGRYPQILYWLAMPFFSPVPSEAIKFYSQTGMKKRNMKINWWPVGTGAYMLTHNNPSLKIVLQKNPNFRGIPYPSEGSATDRQQGLLKDAGKIMPFVDTVIFTLEKESIPLWNKFLQGYFDLAGINSESFDQAVKINIQGNANLTPGMRSKNIKLITTVDTSTTYMGFNMRDPVVGGTSERARKLRHAISIAMNYKEYINIFLNGRGIEAQDPIPPGIIGYSQGKQGMNTYLFDWVNEKRKRKSIAYAKQLMVEAGYGNGIDQKTGKQLIINFEAVDGGGAQAKAERRWYVKQLNSINIQLQIRGTDYNRFQSKMRNGKSQIFQWGWNADYPDPENFLFLLYGPNGKVKYHGENAVNYDNEEYNKLFKRIETMPNGPQRNKLIKKMIAILRYDAPWIWGFHSKSYVLYHDWYHNAKPHAVAHNTLMFKRIDSQRRNQQRQSWNIPVIWPVWLGFGILLLILLPGIRAYRAKVYDVKHKQQNIESVDKKAAE</sequence>
<dbReference type="GO" id="GO:0015833">
    <property type="term" value="P:peptide transport"/>
    <property type="evidence" value="ECO:0007669"/>
    <property type="project" value="TreeGrafter"/>
</dbReference>
<dbReference type="AlphaFoldDB" id="A0A3B0YJD4"/>
<dbReference type="InterPro" id="IPR039424">
    <property type="entry name" value="SBP_5"/>
</dbReference>
<protein>
    <submittedName>
        <fullName evidence="6">ABC transporter, substrate-binding protein (Cluster 5, nickel/peptides/opines)</fullName>
    </submittedName>
</protein>
<organism evidence="6">
    <name type="scientific">hydrothermal vent metagenome</name>
    <dbReference type="NCBI Taxonomy" id="652676"/>
    <lineage>
        <taxon>unclassified sequences</taxon>
        <taxon>metagenomes</taxon>
        <taxon>ecological metagenomes</taxon>
    </lineage>
</organism>
<dbReference type="Gene3D" id="3.10.105.10">
    <property type="entry name" value="Dipeptide-binding Protein, Domain 3"/>
    <property type="match status" value="1"/>
</dbReference>
<evidence type="ECO:0000256" key="3">
    <source>
        <dbReference type="ARBA" id="ARBA00022729"/>
    </source>
</evidence>
<keyword evidence="2" id="KW-0813">Transport</keyword>
<feature type="domain" description="Solute-binding protein family 5" evidence="5">
    <location>
        <begin position="343"/>
        <end position="706"/>
    </location>
</feature>
<comment type="similarity">
    <text evidence="1">Belongs to the bacterial solute-binding protein 5 family.</text>
</comment>
<dbReference type="InterPro" id="IPR000914">
    <property type="entry name" value="SBP_5_dom"/>
</dbReference>
<keyword evidence="4" id="KW-0812">Transmembrane</keyword>
<dbReference type="Gene3D" id="3.90.76.10">
    <property type="entry name" value="Dipeptide-binding Protein, Domain 1"/>
    <property type="match status" value="2"/>
</dbReference>
<evidence type="ECO:0000256" key="2">
    <source>
        <dbReference type="ARBA" id="ARBA00022448"/>
    </source>
</evidence>
<evidence type="ECO:0000256" key="1">
    <source>
        <dbReference type="ARBA" id="ARBA00005695"/>
    </source>
</evidence>
<evidence type="ECO:0000259" key="5">
    <source>
        <dbReference type="Pfam" id="PF00496"/>
    </source>
</evidence>
<keyword evidence="4" id="KW-1133">Transmembrane helix</keyword>
<dbReference type="EMBL" id="UOFL01000058">
    <property type="protein sequence ID" value="VAW74329.1"/>
    <property type="molecule type" value="Genomic_DNA"/>
</dbReference>
<accession>A0A3B0YJD4</accession>
<dbReference type="SUPFAM" id="SSF53850">
    <property type="entry name" value="Periplasmic binding protein-like II"/>
    <property type="match status" value="1"/>
</dbReference>
<gene>
    <name evidence="6" type="ORF">MNBD_GAMMA12-120</name>
</gene>
<proteinExistence type="inferred from homology"/>
<dbReference type="GO" id="GO:1904680">
    <property type="term" value="F:peptide transmembrane transporter activity"/>
    <property type="evidence" value="ECO:0007669"/>
    <property type="project" value="TreeGrafter"/>
</dbReference>
<dbReference type="Pfam" id="PF00496">
    <property type="entry name" value="SBP_bac_5"/>
    <property type="match status" value="1"/>
</dbReference>
<dbReference type="PANTHER" id="PTHR30290">
    <property type="entry name" value="PERIPLASMIC BINDING COMPONENT OF ABC TRANSPORTER"/>
    <property type="match status" value="1"/>
</dbReference>
<keyword evidence="4" id="KW-0472">Membrane</keyword>